<dbReference type="Proteomes" id="UP001499854">
    <property type="component" value="Unassembled WGS sequence"/>
</dbReference>
<name>A0ABP5D954_9ACTN</name>
<organism evidence="1 2">
    <name type="scientific">Catenulispora subtropica</name>
    <dbReference type="NCBI Taxonomy" id="450798"/>
    <lineage>
        <taxon>Bacteria</taxon>
        <taxon>Bacillati</taxon>
        <taxon>Actinomycetota</taxon>
        <taxon>Actinomycetes</taxon>
        <taxon>Catenulisporales</taxon>
        <taxon>Catenulisporaceae</taxon>
        <taxon>Catenulispora</taxon>
    </lineage>
</organism>
<dbReference type="SUPFAM" id="SSF142906">
    <property type="entry name" value="YjbR-like"/>
    <property type="match status" value="1"/>
</dbReference>
<dbReference type="Pfam" id="PF04237">
    <property type="entry name" value="YjbR"/>
    <property type="match status" value="1"/>
</dbReference>
<reference evidence="2" key="1">
    <citation type="journal article" date="2019" name="Int. J. Syst. Evol. Microbiol.">
        <title>The Global Catalogue of Microorganisms (GCM) 10K type strain sequencing project: providing services to taxonomists for standard genome sequencing and annotation.</title>
        <authorList>
            <consortium name="The Broad Institute Genomics Platform"/>
            <consortium name="The Broad Institute Genome Sequencing Center for Infectious Disease"/>
            <person name="Wu L."/>
            <person name="Ma J."/>
        </authorList>
    </citation>
    <scope>NUCLEOTIDE SEQUENCE [LARGE SCALE GENOMIC DNA]</scope>
    <source>
        <strain evidence="2">JCM 16013</strain>
    </source>
</reference>
<evidence type="ECO:0000313" key="2">
    <source>
        <dbReference type="Proteomes" id="UP001499854"/>
    </source>
</evidence>
<keyword evidence="1" id="KW-0238">DNA-binding</keyword>
<dbReference type="InterPro" id="IPR038056">
    <property type="entry name" value="YjbR-like_sf"/>
</dbReference>
<dbReference type="RefSeq" id="WP_344658623.1">
    <property type="nucleotide sequence ID" value="NZ_BAAAQM010000022.1"/>
</dbReference>
<accession>A0ABP5D954</accession>
<evidence type="ECO:0000313" key="1">
    <source>
        <dbReference type="EMBL" id="GAA1976135.1"/>
    </source>
</evidence>
<protein>
    <submittedName>
        <fullName evidence="1">MmcQ/YjbR family DNA-binding protein</fullName>
    </submittedName>
</protein>
<dbReference type="EMBL" id="BAAAQM010000022">
    <property type="protein sequence ID" value="GAA1976135.1"/>
    <property type="molecule type" value="Genomic_DNA"/>
</dbReference>
<proteinExistence type="predicted"/>
<sequence length="120" mass="14228">MATAEDVREIALTLPRAYEVWVRDRVKFRVGRIVFLSLSPDETLLGFGFPKEMREAQVAAEPHKFLMPIASDMRYNWLRLRLAEVERDELWELIVDAWWGTVPKFVREEFMAKVERERSS</sequence>
<dbReference type="InterPro" id="IPR058532">
    <property type="entry name" value="YjbR/MT2646/Rv2570-like"/>
</dbReference>
<dbReference type="GO" id="GO:0003677">
    <property type="term" value="F:DNA binding"/>
    <property type="evidence" value="ECO:0007669"/>
    <property type="project" value="UniProtKB-KW"/>
</dbReference>
<comment type="caution">
    <text evidence="1">The sequence shown here is derived from an EMBL/GenBank/DDBJ whole genome shotgun (WGS) entry which is preliminary data.</text>
</comment>
<keyword evidence="2" id="KW-1185">Reference proteome</keyword>
<gene>
    <name evidence="1" type="ORF">GCM10009838_40520</name>
</gene>